<accession>A0A6C0H680</accession>
<dbReference type="EMBL" id="MN739885">
    <property type="protein sequence ID" value="QHT75979.1"/>
    <property type="molecule type" value="Genomic_DNA"/>
</dbReference>
<dbReference type="AlphaFoldDB" id="A0A6C0H680"/>
<evidence type="ECO:0008006" key="2">
    <source>
        <dbReference type="Google" id="ProtNLM"/>
    </source>
</evidence>
<protein>
    <recommendedName>
        <fullName evidence="2">Nucleotide-diphospho-sugar transferase domain-containing protein</fullName>
    </recommendedName>
</protein>
<name>A0A6C0H680_9ZZZZ</name>
<proteinExistence type="predicted"/>
<evidence type="ECO:0000313" key="1">
    <source>
        <dbReference type="EMBL" id="QHT75979.1"/>
    </source>
</evidence>
<sequence length="376" mass="44300">MVLYLFIIFLFLIILYKLYENKQYSSHDSYETLKNYLLDQDTNLDTVKKPIMWIHIPYEYNSRNWSDFYSRSSFKLNQPYLYLTVKSIIMHCKDSFFICIIDDKSFNRLIPNWDINMSLLSNPLLQYFRQLAISKLIYEYGGFVCPVSFLCFKNLLPIWEYGKNTMFIGENINQNITSTSFLFSPDLNFFGATKNSPIVGELIEFMTRIISADYTDQAKFLGDFNRWCKKRIDNGQINKIDGTLLGTKLDDDEPLQFETLFETSVLNLSKNIVGLWIPMNMILKRRQYEWFSRMSQEQILESDFILAKYILIANIPNSSPFSIPQKESLDNPNPDINKYNAKIENKYISFWKTPSGINLWGLKPLNLGYMLKEKHP</sequence>
<organism evidence="1">
    <name type="scientific">viral metagenome</name>
    <dbReference type="NCBI Taxonomy" id="1070528"/>
    <lineage>
        <taxon>unclassified sequences</taxon>
        <taxon>metagenomes</taxon>
        <taxon>organismal metagenomes</taxon>
    </lineage>
</organism>
<reference evidence="1" key="1">
    <citation type="journal article" date="2020" name="Nature">
        <title>Giant virus diversity and host interactions through global metagenomics.</title>
        <authorList>
            <person name="Schulz F."/>
            <person name="Roux S."/>
            <person name="Paez-Espino D."/>
            <person name="Jungbluth S."/>
            <person name="Walsh D.A."/>
            <person name="Denef V.J."/>
            <person name="McMahon K.D."/>
            <person name="Konstantinidis K.T."/>
            <person name="Eloe-Fadrosh E.A."/>
            <person name="Kyrpides N.C."/>
            <person name="Woyke T."/>
        </authorList>
    </citation>
    <scope>NUCLEOTIDE SEQUENCE</scope>
    <source>
        <strain evidence="1">GVMAG-M-3300023179-71</strain>
    </source>
</reference>